<evidence type="ECO:0000313" key="17">
    <source>
        <dbReference type="Proteomes" id="UP000275078"/>
    </source>
</evidence>
<name>A0A3N4IE78_ASCIM</name>
<keyword evidence="6" id="KW-0158">Chromosome</keyword>
<comment type="subcellular location">
    <subcellularLocation>
        <location evidence="3">Chromosome</location>
        <location evidence="3">Centromere</location>
        <location evidence="3">Kinetochore</location>
    </subcellularLocation>
    <subcellularLocation>
        <location evidence="2">Cytoplasm</location>
        <location evidence="2">Cytoskeleton</location>
        <location evidence="2">Spindle</location>
    </subcellularLocation>
    <subcellularLocation>
        <location evidence="1">Nucleus</location>
    </subcellularLocation>
</comment>
<keyword evidence="8" id="KW-0493">Microtubule</keyword>
<evidence type="ECO:0000256" key="10">
    <source>
        <dbReference type="ARBA" id="ARBA00022838"/>
    </source>
</evidence>
<evidence type="ECO:0000256" key="9">
    <source>
        <dbReference type="ARBA" id="ARBA00022829"/>
    </source>
</evidence>
<keyword evidence="17" id="KW-1185">Reference proteome</keyword>
<gene>
    <name evidence="16" type="ORF">BJ508DRAFT_38423</name>
</gene>
<evidence type="ECO:0000256" key="8">
    <source>
        <dbReference type="ARBA" id="ARBA00022701"/>
    </source>
</evidence>
<feature type="compositionally biased region" description="Low complexity" evidence="15">
    <location>
        <begin position="186"/>
        <end position="223"/>
    </location>
</feature>
<dbReference type="STRING" id="1160509.A0A3N4IE78"/>
<evidence type="ECO:0000256" key="3">
    <source>
        <dbReference type="ARBA" id="ARBA00004629"/>
    </source>
</evidence>
<evidence type="ECO:0000256" key="14">
    <source>
        <dbReference type="ARBA" id="ARBA00030453"/>
    </source>
</evidence>
<evidence type="ECO:0000313" key="16">
    <source>
        <dbReference type="EMBL" id="RPA84453.1"/>
    </source>
</evidence>
<dbReference type="GO" id="GO:0044732">
    <property type="term" value="C:mitotic spindle pole body"/>
    <property type="evidence" value="ECO:0007669"/>
    <property type="project" value="TreeGrafter"/>
</dbReference>
<dbReference type="PANTHER" id="PTHR28113">
    <property type="entry name" value="DASH COMPLEX SUBUNIT DAM1"/>
    <property type="match status" value="1"/>
</dbReference>
<evidence type="ECO:0000256" key="12">
    <source>
        <dbReference type="ARBA" id="ARBA00023242"/>
    </source>
</evidence>
<evidence type="ECO:0000256" key="13">
    <source>
        <dbReference type="ARBA" id="ARBA00023328"/>
    </source>
</evidence>
<dbReference type="GO" id="GO:1990537">
    <property type="term" value="C:mitotic spindle polar microtubule"/>
    <property type="evidence" value="ECO:0007669"/>
    <property type="project" value="TreeGrafter"/>
</dbReference>
<organism evidence="16 17">
    <name type="scientific">Ascobolus immersus RN42</name>
    <dbReference type="NCBI Taxonomy" id="1160509"/>
    <lineage>
        <taxon>Eukaryota</taxon>
        <taxon>Fungi</taxon>
        <taxon>Dikarya</taxon>
        <taxon>Ascomycota</taxon>
        <taxon>Pezizomycotina</taxon>
        <taxon>Pezizomycetes</taxon>
        <taxon>Pezizales</taxon>
        <taxon>Ascobolaceae</taxon>
        <taxon>Ascobolus</taxon>
    </lineage>
</organism>
<evidence type="ECO:0000256" key="4">
    <source>
        <dbReference type="ARBA" id="ARBA00010073"/>
    </source>
</evidence>
<feature type="compositionally biased region" description="Polar residues" evidence="15">
    <location>
        <begin position="1"/>
        <end position="23"/>
    </location>
</feature>
<proteinExistence type="inferred from homology"/>
<keyword evidence="10" id="KW-0995">Kinetochore</keyword>
<keyword evidence="7" id="KW-0963">Cytoplasm</keyword>
<reference evidence="16 17" key="1">
    <citation type="journal article" date="2018" name="Nat. Ecol. Evol.">
        <title>Pezizomycetes genomes reveal the molecular basis of ectomycorrhizal truffle lifestyle.</title>
        <authorList>
            <person name="Murat C."/>
            <person name="Payen T."/>
            <person name="Noel B."/>
            <person name="Kuo A."/>
            <person name="Morin E."/>
            <person name="Chen J."/>
            <person name="Kohler A."/>
            <person name="Krizsan K."/>
            <person name="Balestrini R."/>
            <person name="Da Silva C."/>
            <person name="Montanini B."/>
            <person name="Hainaut M."/>
            <person name="Levati E."/>
            <person name="Barry K.W."/>
            <person name="Belfiori B."/>
            <person name="Cichocki N."/>
            <person name="Clum A."/>
            <person name="Dockter R.B."/>
            <person name="Fauchery L."/>
            <person name="Guy J."/>
            <person name="Iotti M."/>
            <person name="Le Tacon F."/>
            <person name="Lindquist E.A."/>
            <person name="Lipzen A."/>
            <person name="Malagnac F."/>
            <person name="Mello A."/>
            <person name="Molinier V."/>
            <person name="Miyauchi S."/>
            <person name="Poulain J."/>
            <person name="Riccioni C."/>
            <person name="Rubini A."/>
            <person name="Sitrit Y."/>
            <person name="Splivallo R."/>
            <person name="Traeger S."/>
            <person name="Wang M."/>
            <person name="Zifcakova L."/>
            <person name="Wipf D."/>
            <person name="Zambonelli A."/>
            <person name="Paolocci F."/>
            <person name="Nowrousian M."/>
            <person name="Ottonello S."/>
            <person name="Baldrian P."/>
            <person name="Spatafora J.W."/>
            <person name="Henrissat B."/>
            <person name="Nagy L.G."/>
            <person name="Aury J.M."/>
            <person name="Wincker P."/>
            <person name="Grigoriev I.V."/>
            <person name="Bonfante P."/>
            <person name="Martin F.M."/>
        </authorList>
    </citation>
    <scope>NUCLEOTIDE SEQUENCE [LARGE SCALE GENOMIC DNA]</scope>
    <source>
        <strain evidence="16 17">RN42</strain>
    </source>
</reference>
<dbReference type="EMBL" id="ML119659">
    <property type="protein sequence ID" value="RPA84453.1"/>
    <property type="molecule type" value="Genomic_DNA"/>
</dbReference>
<keyword evidence="11" id="KW-0206">Cytoskeleton</keyword>
<evidence type="ECO:0000256" key="6">
    <source>
        <dbReference type="ARBA" id="ARBA00022454"/>
    </source>
</evidence>
<sequence>RTPTRTSFSATSPYHSLSASHPNPSFPLDTLTPQFAELSDSLQYLQENLSDLQQMHESLSRFSESFAGFLYGLNMNGYCVEFPEAPGKESWEREREGALDGSGEEDGGMMEVDGVEVGADGRDAQGRVPRLMTPGLTPGRGWKEEETFMTNETSFVQNPVEQTPAPAPRRGETKTPATRGRGGSGIPARGRGAARGAARGATRGAAAGRGIPRPRARGSSSFK</sequence>
<dbReference type="Proteomes" id="UP000275078">
    <property type="component" value="Unassembled WGS sequence"/>
</dbReference>
<evidence type="ECO:0000256" key="1">
    <source>
        <dbReference type="ARBA" id="ARBA00004123"/>
    </source>
</evidence>
<keyword evidence="9" id="KW-0159">Chromosome partition</keyword>
<dbReference type="InterPro" id="IPR013962">
    <property type="entry name" value="DASH_Dam1"/>
</dbReference>
<evidence type="ECO:0000256" key="15">
    <source>
        <dbReference type="SAM" id="MobiDB-lite"/>
    </source>
</evidence>
<dbReference type="OrthoDB" id="5586015at2759"/>
<comment type="similarity">
    <text evidence="4">Belongs to the DASH complex DAM1 family.</text>
</comment>
<feature type="non-terminal residue" evidence="16">
    <location>
        <position position="1"/>
    </location>
</feature>
<evidence type="ECO:0000256" key="11">
    <source>
        <dbReference type="ARBA" id="ARBA00023212"/>
    </source>
</evidence>
<evidence type="ECO:0000256" key="2">
    <source>
        <dbReference type="ARBA" id="ARBA00004186"/>
    </source>
</evidence>
<protein>
    <recommendedName>
        <fullName evidence="5">DASH complex subunit DAM1</fullName>
    </recommendedName>
    <alternativeName>
        <fullName evidence="14">Outer kinetochore protein DAM1</fullName>
    </alternativeName>
</protein>
<feature type="region of interest" description="Disordered" evidence="15">
    <location>
        <begin position="89"/>
        <end position="223"/>
    </location>
</feature>
<dbReference type="PANTHER" id="PTHR28113:SF1">
    <property type="entry name" value="DASH COMPLEX SUBUNIT DAM1"/>
    <property type="match status" value="1"/>
</dbReference>
<dbReference type="Pfam" id="PF08653">
    <property type="entry name" value="DASH_Dam1"/>
    <property type="match status" value="1"/>
</dbReference>
<accession>A0A3N4IE78</accession>
<evidence type="ECO:0000256" key="5">
    <source>
        <dbReference type="ARBA" id="ARBA00020497"/>
    </source>
</evidence>
<dbReference type="GO" id="GO:0042729">
    <property type="term" value="C:DASH complex"/>
    <property type="evidence" value="ECO:0007669"/>
    <property type="project" value="InterPro"/>
</dbReference>
<feature type="region of interest" description="Disordered" evidence="15">
    <location>
        <begin position="1"/>
        <end position="25"/>
    </location>
</feature>
<evidence type="ECO:0000256" key="7">
    <source>
        <dbReference type="ARBA" id="ARBA00022490"/>
    </source>
</evidence>
<keyword evidence="12" id="KW-0539">Nucleus</keyword>
<keyword evidence="13" id="KW-0137">Centromere</keyword>
<feature type="compositionally biased region" description="Low complexity" evidence="15">
    <location>
        <begin position="109"/>
        <end position="118"/>
    </location>
</feature>
<dbReference type="AlphaFoldDB" id="A0A3N4IE78"/>
<dbReference type="GO" id="GO:1990758">
    <property type="term" value="P:mitotic sister chromatid biorientation"/>
    <property type="evidence" value="ECO:0007669"/>
    <property type="project" value="TreeGrafter"/>
</dbReference>
<feature type="compositionally biased region" description="Basic and acidic residues" evidence="15">
    <location>
        <begin position="89"/>
        <end position="98"/>
    </location>
</feature>
<feature type="compositionally biased region" description="Polar residues" evidence="15">
    <location>
        <begin position="148"/>
        <end position="161"/>
    </location>
</feature>